<keyword evidence="1" id="KW-0812">Transmembrane</keyword>
<reference evidence="2" key="2">
    <citation type="submission" date="2019-01" db="EMBL/GenBank/DDBJ databases">
        <authorList>
            <consortium name="NCBI Pathogen Detection Project"/>
        </authorList>
    </citation>
    <scope>NUCLEOTIDE SEQUENCE</scope>
    <source>
        <strain evidence="2">P125109</strain>
    </source>
</reference>
<dbReference type="InterPro" id="IPR006541">
    <property type="entry name" value="Bacteriocin_ass"/>
</dbReference>
<sequence length="149" mass="16841">DYVAEKQMTNELILQTNAWEKYLGIWEAAKRLMNMNLIFVVLILSLELLVIWTVLRLEYQVNAIELSVQKVMGYNIWQKNRRLIVSTMGITLVSTLAVALTAYILEFSSPGLLLAGGGLLLVAEGVLLIWLIRKIERANVQRILKGGNL</sequence>
<dbReference type="AlphaFoldDB" id="A0A725BBN2"/>
<dbReference type="Pfam" id="PF07242">
    <property type="entry name" value="DUF1430"/>
    <property type="match status" value="1"/>
</dbReference>
<organism evidence="2">
    <name type="scientific">Salmonella enteritidis PT4 (strain P125109)</name>
    <dbReference type="NCBI Taxonomy" id="550537"/>
    <lineage>
        <taxon>Bacteria</taxon>
        <taxon>Pseudomonadati</taxon>
        <taxon>Pseudomonadota</taxon>
        <taxon>Gammaproteobacteria</taxon>
        <taxon>Enterobacterales</taxon>
        <taxon>Enterobacteriaceae</taxon>
        <taxon>Salmonella</taxon>
    </lineage>
</organism>
<comment type="caution">
    <text evidence="2">The sequence shown here is derived from an EMBL/GenBank/DDBJ whole genome shotgun (WGS) entry which is preliminary data.</text>
</comment>
<gene>
    <name evidence="2" type="ORF">G2720_27245</name>
</gene>
<keyword evidence="1" id="KW-0472">Membrane</keyword>
<feature type="transmembrane region" description="Helical" evidence="1">
    <location>
        <begin position="37"/>
        <end position="55"/>
    </location>
</feature>
<keyword evidence="1" id="KW-1133">Transmembrane helix</keyword>
<dbReference type="EMBL" id="DAAQRD010000242">
    <property type="protein sequence ID" value="HAE0521490.1"/>
    <property type="molecule type" value="Genomic_DNA"/>
</dbReference>
<protein>
    <submittedName>
        <fullName evidence="2">DUF1430 domain-containing protein</fullName>
    </submittedName>
</protein>
<accession>A0A725BBN2</accession>
<reference evidence="2" key="1">
    <citation type="journal article" date="2018" name="Genome Biol.">
        <title>SKESA: strategic k-mer extension for scrupulous assemblies.</title>
        <authorList>
            <person name="Souvorov A."/>
            <person name="Agarwala R."/>
            <person name="Lipman D.J."/>
        </authorList>
    </citation>
    <scope>NUCLEOTIDE SEQUENCE</scope>
    <source>
        <strain evidence="2">P125109</strain>
    </source>
</reference>
<evidence type="ECO:0000313" key="2">
    <source>
        <dbReference type="EMBL" id="HAE0521490.1"/>
    </source>
</evidence>
<feature type="transmembrane region" description="Helical" evidence="1">
    <location>
        <begin position="111"/>
        <end position="132"/>
    </location>
</feature>
<evidence type="ECO:0000256" key="1">
    <source>
        <dbReference type="SAM" id="Phobius"/>
    </source>
</evidence>
<name>A0A725BBN2_SALEP</name>
<proteinExistence type="predicted"/>
<feature type="transmembrane region" description="Helical" evidence="1">
    <location>
        <begin position="83"/>
        <end position="105"/>
    </location>
</feature>
<feature type="non-terminal residue" evidence="2">
    <location>
        <position position="1"/>
    </location>
</feature>